<evidence type="ECO:0000313" key="2">
    <source>
        <dbReference type="Proteomes" id="UP001163603"/>
    </source>
</evidence>
<reference evidence="2" key="1">
    <citation type="journal article" date="2023" name="G3 (Bethesda)">
        <title>Genome assembly and association tests identify interacting loci associated with vigor, precocity, and sex in interspecific pistachio rootstocks.</title>
        <authorList>
            <person name="Palmer W."/>
            <person name="Jacygrad E."/>
            <person name="Sagayaradj S."/>
            <person name="Cavanaugh K."/>
            <person name="Han R."/>
            <person name="Bertier L."/>
            <person name="Beede B."/>
            <person name="Kafkas S."/>
            <person name="Golino D."/>
            <person name="Preece J."/>
            <person name="Michelmore R."/>
        </authorList>
    </citation>
    <scope>NUCLEOTIDE SEQUENCE [LARGE SCALE GENOMIC DNA]</scope>
</reference>
<protein>
    <submittedName>
        <fullName evidence="1">Uncharacterized protein</fullName>
    </submittedName>
</protein>
<evidence type="ECO:0000313" key="1">
    <source>
        <dbReference type="EMBL" id="KAJ0035245.1"/>
    </source>
</evidence>
<name>A0ACC0YG67_9ROSI</name>
<keyword evidence="2" id="KW-1185">Reference proteome</keyword>
<sequence>MKIMRSRRQARERSICKKHRRRSIIMKRRVVKEGYKRSIKGNNSRIRTLKELVNGKSLRLDELFRETADFIMCLQTKVMIMQTMIKLLSPSDE</sequence>
<accession>A0ACC0YG67</accession>
<organism evidence="1 2">
    <name type="scientific">Pistacia integerrima</name>
    <dbReference type="NCBI Taxonomy" id="434235"/>
    <lineage>
        <taxon>Eukaryota</taxon>
        <taxon>Viridiplantae</taxon>
        <taxon>Streptophyta</taxon>
        <taxon>Embryophyta</taxon>
        <taxon>Tracheophyta</taxon>
        <taxon>Spermatophyta</taxon>
        <taxon>Magnoliopsida</taxon>
        <taxon>eudicotyledons</taxon>
        <taxon>Gunneridae</taxon>
        <taxon>Pentapetalae</taxon>
        <taxon>rosids</taxon>
        <taxon>malvids</taxon>
        <taxon>Sapindales</taxon>
        <taxon>Anacardiaceae</taxon>
        <taxon>Pistacia</taxon>
    </lineage>
</organism>
<gene>
    <name evidence="1" type="ORF">Pint_24314</name>
</gene>
<dbReference type="Proteomes" id="UP001163603">
    <property type="component" value="Chromosome 7"/>
</dbReference>
<proteinExistence type="predicted"/>
<dbReference type="EMBL" id="CM047742">
    <property type="protein sequence ID" value="KAJ0035245.1"/>
    <property type="molecule type" value="Genomic_DNA"/>
</dbReference>
<comment type="caution">
    <text evidence="1">The sequence shown here is derived from an EMBL/GenBank/DDBJ whole genome shotgun (WGS) entry which is preliminary data.</text>
</comment>